<keyword evidence="1" id="KW-0732">Signal</keyword>
<comment type="caution">
    <text evidence="2">The sequence shown here is derived from an EMBL/GenBank/DDBJ whole genome shotgun (WGS) entry which is preliminary data.</text>
</comment>
<reference evidence="2" key="2">
    <citation type="journal article" date="2021" name="PeerJ">
        <title>Extensive microbial diversity within the chicken gut microbiome revealed by metagenomics and culture.</title>
        <authorList>
            <person name="Gilroy R."/>
            <person name="Ravi A."/>
            <person name="Getino M."/>
            <person name="Pursley I."/>
            <person name="Horton D.L."/>
            <person name="Alikhan N.F."/>
            <person name="Baker D."/>
            <person name="Gharbi K."/>
            <person name="Hall N."/>
            <person name="Watson M."/>
            <person name="Adriaenssens E.M."/>
            <person name="Foster-Nyarko E."/>
            <person name="Jarju S."/>
            <person name="Secka A."/>
            <person name="Antonio M."/>
            <person name="Oren A."/>
            <person name="Chaudhuri R.R."/>
            <person name="La Ragione R."/>
            <person name="Hildebrand F."/>
            <person name="Pallen M.J."/>
        </authorList>
    </citation>
    <scope>NUCLEOTIDE SEQUENCE</scope>
    <source>
        <strain evidence="2">F1-3629</strain>
    </source>
</reference>
<organism evidence="2 3">
    <name type="scientific">Candidatus Cryptobacteroides gallistercoris</name>
    <dbReference type="NCBI Taxonomy" id="2840765"/>
    <lineage>
        <taxon>Bacteria</taxon>
        <taxon>Pseudomonadati</taxon>
        <taxon>Bacteroidota</taxon>
        <taxon>Bacteroidia</taxon>
        <taxon>Bacteroidales</taxon>
        <taxon>Candidatus Cryptobacteroides</taxon>
    </lineage>
</organism>
<protein>
    <submittedName>
        <fullName evidence="2">Uncharacterized protein</fullName>
    </submittedName>
</protein>
<accession>A0A940DSC1</accession>
<feature type="chain" id="PRO_5036680440" evidence="1">
    <location>
        <begin position="22"/>
        <end position="283"/>
    </location>
</feature>
<reference evidence="2" key="1">
    <citation type="submission" date="2020-10" db="EMBL/GenBank/DDBJ databases">
        <authorList>
            <person name="Gilroy R."/>
        </authorList>
    </citation>
    <scope>NUCLEOTIDE SEQUENCE</scope>
    <source>
        <strain evidence="2">F1-3629</strain>
    </source>
</reference>
<sequence length="283" mass="31695">MKRLMLLLIAAVLPVTLSAQAQIVTKDAKIKDFQEKTTKIVLTGNEFFDSALSEEIRTRWTISPFEFCSLEEFNSLKGSSDYYFLMCVKSRFRKEPEPGIQMLTLIKGGEKADKGLGKMLELVSIPLCSARYPSGREMIFLPALIDIMQEQISHILSSSLSAYSTLSETSGNLYETGGMSIVFSEDDLSEDITDDIRDLYFRDGIAAADESDTDDLMLDNAPDTIVSYTVAPFEPVAGSSYCYKMLIDAGTHELYYFRKHKITKKTGPGFLPEDLMRISSGRR</sequence>
<gene>
    <name evidence="2" type="ORF">IAC07_08340</name>
</gene>
<name>A0A940DSC1_9BACT</name>
<evidence type="ECO:0000256" key="1">
    <source>
        <dbReference type="SAM" id="SignalP"/>
    </source>
</evidence>
<feature type="signal peptide" evidence="1">
    <location>
        <begin position="1"/>
        <end position="21"/>
    </location>
</feature>
<dbReference type="EMBL" id="JADIMJ010000127">
    <property type="protein sequence ID" value="MBO8454712.1"/>
    <property type="molecule type" value="Genomic_DNA"/>
</dbReference>
<proteinExistence type="predicted"/>
<dbReference type="Proteomes" id="UP000771749">
    <property type="component" value="Unassembled WGS sequence"/>
</dbReference>
<evidence type="ECO:0000313" key="3">
    <source>
        <dbReference type="Proteomes" id="UP000771749"/>
    </source>
</evidence>
<dbReference type="AlphaFoldDB" id="A0A940DSC1"/>
<evidence type="ECO:0000313" key="2">
    <source>
        <dbReference type="EMBL" id="MBO8454712.1"/>
    </source>
</evidence>